<organism evidence="1 2">
    <name type="scientific">Sphingobium quisquiliarum P25</name>
    <dbReference type="NCBI Taxonomy" id="1329909"/>
    <lineage>
        <taxon>Bacteria</taxon>
        <taxon>Pseudomonadati</taxon>
        <taxon>Pseudomonadota</taxon>
        <taxon>Alphaproteobacteria</taxon>
        <taxon>Sphingomonadales</taxon>
        <taxon>Sphingomonadaceae</taxon>
        <taxon>Sphingobium</taxon>
    </lineage>
</organism>
<evidence type="ECO:0000313" key="1">
    <source>
        <dbReference type="EMBL" id="EQB10457.1"/>
    </source>
</evidence>
<keyword evidence="2" id="KW-1185">Reference proteome</keyword>
<dbReference type="Proteomes" id="UP000015525">
    <property type="component" value="Unassembled WGS sequence"/>
</dbReference>
<name>T0HBS1_9SPHN</name>
<dbReference type="EMBL" id="ATHO01000032">
    <property type="protein sequence ID" value="EQB10457.1"/>
    <property type="molecule type" value="Genomic_DNA"/>
</dbReference>
<evidence type="ECO:0000313" key="2">
    <source>
        <dbReference type="Proteomes" id="UP000015525"/>
    </source>
</evidence>
<sequence>MLYLAILFQSCNNVGSAPLSTTFTDIFNAPFLAERDMRAFRWEDVGWENDG</sequence>
<protein>
    <submittedName>
        <fullName evidence="1">Uncharacterized protein</fullName>
    </submittedName>
</protein>
<dbReference type="AlphaFoldDB" id="T0HBS1"/>
<accession>T0HBS1</accession>
<reference evidence="1 2" key="1">
    <citation type="journal article" date="2013" name="Genome Announc.">
        <title>Draft Genome Sequence of Sphingobium quisquiliarum Strain P25T, a Novel Hexachlorocyclohexane (HCH)-Degrading Bacterium Isolated from an HCH Dumpsite.</title>
        <authorList>
            <person name="Kumar Singh A."/>
            <person name="Sangwan N."/>
            <person name="Sharma A."/>
            <person name="Gupta V."/>
            <person name="Khurana J.P."/>
            <person name="Lal R."/>
        </authorList>
    </citation>
    <scope>NUCLEOTIDE SEQUENCE [LARGE SCALE GENOMIC DNA]</scope>
    <source>
        <strain evidence="1 2">P25</strain>
    </source>
</reference>
<comment type="caution">
    <text evidence="1">The sequence shown here is derived from an EMBL/GenBank/DDBJ whole genome shotgun (WGS) entry which is preliminary data.</text>
</comment>
<proteinExistence type="predicted"/>
<gene>
    <name evidence="1" type="ORF">L288_04025</name>
</gene>
<dbReference type="PATRIC" id="fig|1329909.3.peg.767"/>